<keyword evidence="2" id="KW-1185">Reference proteome</keyword>
<organism evidence="1 2">
    <name type="scientific">Antarcticibacterium flavum</name>
    <dbReference type="NCBI Taxonomy" id="2058175"/>
    <lineage>
        <taxon>Bacteria</taxon>
        <taxon>Pseudomonadati</taxon>
        <taxon>Bacteroidota</taxon>
        <taxon>Flavobacteriia</taxon>
        <taxon>Flavobacteriales</taxon>
        <taxon>Flavobacteriaceae</taxon>
        <taxon>Antarcticibacterium</taxon>
    </lineage>
</organism>
<dbReference type="InterPro" id="IPR038282">
    <property type="entry name" value="DUF2267_sf"/>
</dbReference>
<dbReference type="EMBL" id="CP040812">
    <property type="protein sequence ID" value="QCY68203.1"/>
    <property type="molecule type" value="Genomic_DNA"/>
</dbReference>
<dbReference type="AlphaFoldDB" id="A0A5B7X0T5"/>
<dbReference type="RefSeq" id="WP_139064779.1">
    <property type="nucleotide sequence ID" value="NZ_CP040812.1"/>
</dbReference>
<dbReference type="OrthoDB" id="1437314at2"/>
<protein>
    <submittedName>
        <fullName evidence="1">DUF2267 domain-containing protein</fullName>
    </submittedName>
</protein>
<proteinExistence type="predicted"/>
<dbReference type="KEGG" id="afla:FHG64_01645"/>
<accession>A0A5B7X0T5</accession>
<evidence type="ECO:0000313" key="1">
    <source>
        <dbReference type="EMBL" id="QCY68203.1"/>
    </source>
</evidence>
<dbReference type="Pfam" id="PF10025">
    <property type="entry name" value="DUF2267"/>
    <property type="match status" value="1"/>
</dbReference>
<evidence type="ECO:0000313" key="2">
    <source>
        <dbReference type="Proteomes" id="UP000309016"/>
    </source>
</evidence>
<sequence length="151" mass="17823">MSQSHLNFESFAQDAHTYVNELADDLGHPEEKSRVLKIWRAVMHTVRDRIHLGESFQIMDPLPMIFKGIYVENWKYREKPPLNYTTLEEMKTQVKDLQARYGEEDFPWSKSTEEIIAITLASLKRFLKGNQLEEVINQMPKEIKEFLPLKV</sequence>
<reference evidence="1 2" key="1">
    <citation type="submission" date="2019-06" db="EMBL/GenBank/DDBJ databases">
        <title>Complete genome sequence of Antarcticibacterium flavum KCTC 52984T from an Antarctic marine sediment.</title>
        <authorList>
            <person name="Lee Y.M."/>
            <person name="Shin S.C."/>
        </authorList>
    </citation>
    <scope>NUCLEOTIDE SEQUENCE [LARGE SCALE GENOMIC DNA]</scope>
    <source>
        <strain evidence="1 2">KCTC 52984</strain>
    </source>
</reference>
<dbReference type="Proteomes" id="UP000309016">
    <property type="component" value="Chromosome"/>
</dbReference>
<gene>
    <name evidence="1" type="ORF">FHG64_01645</name>
</gene>
<name>A0A5B7X0T5_9FLAO</name>
<dbReference type="Gene3D" id="1.10.490.110">
    <property type="entry name" value="Uncharacterized conserved protein DUF2267"/>
    <property type="match status" value="1"/>
</dbReference>
<dbReference type="InterPro" id="IPR018727">
    <property type="entry name" value="DUF2267"/>
</dbReference>